<evidence type="ECO:0000313" key="11">
    <source>
        <dbReference type="Proteomes" id="UP000290288"/>
    </source>
</evidence>
<evidence type="ECO:0000313" key="10">
    <source>
        <dbReference type="EMBL" id="RXW20856.1"/>
    </source>
</evidence>
<evidence type="ECO:0000256" key="2">
    <source>
        <dbReference type="ARBA" id="ARBA00022723"/>
    </source>
</evidence>
<dbReference type="GO" id="GO:0008270">
    <property type="term" value="F:zinc ion binding"/>
    <property type="evidence" value="ECO:0007669"/>
    <property type="project" value="InterPro"/>
</dbReference>
<dbReference type="Pfam" id="PF00172">
    <property type="entry name" value="Zn_clus"/>
    <property type="match status" value="1"/>
</dbReference>
<feature type="region of interest" description="Disordered" evidence="8">
    <location>
        <begin position="1"/>
        <end position="31"/>
    </location>
</feature>
<keyword evidence="5" id="KW-0238">DNA-binding</keyword>
<evidence type="ECO:0000256" key="1">
    <source>
        <dbReference type="ARBA" id="ARBA00004123"/>
    </source>
</evidence>
<dbReference type="CDD" id="cd12148">
    <property type="entry name" value="fungal_TF_MHR"/>
    <property type="match status" value="1"/>
</dbReference>
<dbReference type="GO" id="GO:0005634">
    <property type="term" value="C:nucleus"/>
    <property type="evidence" value="ECO:0007669"/>
    <property type="project" value="UniProtKB-SubCell"/>
</dbReference>
<comment type="caution">
    <text evidence="10">The sequence shown here is derived from an EMBL/GenBank/DDBJ whole genome shotgun (WGS) entry which is preliminary data.</text>
</comment>
<evidence type="ECO:0000256" key="6">
    <source>
        <dbReference type="ARBA" id="ARBA00023163"/>
    </source>
</evidence>
<dbReference type="AlphaFoldDB" id="A0A4Q2DNE0"/>
<feature type="region of interest" description="Disordered" evidence="8">
    <location>
        <begin position="646"/>
        <end position="781"/>
    </location>
</feature>
<dbReference type="InterPro" id="IPR051615">
    <property type="entry name" value="Transcr_Regulatory_Elem"/>
</dbReference>
<dbReference type="GO" id="GO:0000981">
    <property type="term" value="F:DNA-binding transcription factor activity, RNA polymerase II-specific"/>
    <property type="evidence" value="ECO:0007669"/>
    <property type="project" value="InterPro"/>
</dbReference>
<dbReference type="Proteomes" id="UP000290288">
    <property type="component" value="Unassembled WGS sequence"/>
</dbReference>
<feature type="compositionally biased region" description="Low complexity" evidence="8">
    <location>
        <begin position="685"/>
        <end position="699"/>
    </location>
</feature>
<name>A0A4Q2DNE0_9AGAR</name>
<feature type="compositionally biased region" description="Polar residues" evidence="8">
    <location>
        <begin position="1"/>
        <end position="14"/>
    </location>
</feature>
<evidence type="ECO:0000256" key="7">
    <source>
        <dbReference type="ARBA" id="ARBA00023242"/>
    </source>
</evidence>
<keyword evidence="6" id="KW-0804">Transcription</keyword>
<evidence type="ECO:0000256" key="3">
    <source>
        <dbReference type="ARBA" id="ARBA00022833"/>
    </source>
</evidence>
<dbReference type="Pfam" id="PF04082">
    <property type="entry name" value="Fungal_trans"/>
    <property type="match status" value="1"/>
</dbReference>
<dbReference type="PANTHER" id="PTHR31313">
    <property type="entry name" value="TY1 ENHANCER ACTIVATOR"/>
    <property type="match status" value="1"/>
</dbReference>
<dbReference type="CDD" id="cd00067">
    <property type="entry name" value="GAL4"/>
    <property type="match status" value="1"/>
</dbReference>
<protein>
    <recommendedName>
        <fullName evidence="9">Xylanolytic transcriptional activator regulatory domain-containing protein</fullName>
    </recommendedName>
</protein>
<keyword evidence="3" id="KW-0862">Zinc</keyword>
<dbReference type="InterPro" id="IPR036864">
    <property type="entry name" value="Zn2-C6_fun-type_DNA-bd_sf"/>
</dbReference>
<keyword evidence="2" id="KW-0479">Metal-binding</keyword>
<proteinExistence type="predicted"/>
<dbReference type="Gene3D" id="4.10.240.10">
    <property type="entry name" value="Zn(2)-C6 fungal-type DNA-binding domain"/>
    <property type="match status" value="1"/>
</dbReference>
<evidence type="ECO:0000256" key="8">
    <source>
        <dbReference type="SAM" id="MobiDB-lite"/>
    </source>
</evidence>
<accession>A0A4Q2DNE0</accession>
<dbReference type="EMBL" id="SDEE01000130">
    <property type="protein sequence ID" value="RXW20856.1"/>
    <property type="molecule type" value="Genomic_DNA"/>
</dbReference>
<dbReference type="InterPro" id="IPR007219">
    <property type="entry name" value="XnlR_reg_dom"/>
</dbReference>
<gene>
    <name evidence="10" type="ORF">EST38_g4998</name>
</gene>
<sequence length="952" mass="105883">MDSASSLPQSTTDRQLVGPQPRGRGTKVRCDGKRPVCGTCENSNRPSECSWSKDGTPLRKRTNEAFVESLKKRNDALSEYTAFLESLVERCRRDHGGTADSAYLHRRPDDIEIPLDDVDPTDYGGQEDEPMDVENHSIHGLIAPIQRLTLLEGGGLITYGSTSVFRFRPINIQNVPSRFPAIMENPDETYVLLLDGVDESHYNPDLDWARYLPNAVPLDRRGHDKALDLLFKFLTSWCLRVVPPLFLRDMVRALSVPKGQTPPKTTHYSPMLHNALLALGLSFLDDPAVRDYKARQYFAEEAKKHIEAECSKPNLCSANALAIIATFHSSQGDQTLGFMYFGMAARMSQALGLDVDCSEWVKLGLIEETDVLDRYWTYWTTFAQDVNWSLYVGRDFCVRAPSESEFRDMPVPFVDSELDQLPFTHPGVPTQPNFLSKTFATTCELLVIARRIMNVVNGINKTRARQSVIDEMITDIDLQLNTWKSSLHPDVDLTPKNKFAATPHKLMLHMAYWWQFILLHRPYLHRCPKVIHSSDKAIDHYKLCRRAAEHIMDLLAVWRQLYTLRYCPITLVQPLFAAGTIFLLSGVQATSGIRVAQKELKTCVDSIKLLMQYLREIGKSWQCALNIESILRALVEEQLKPAIEKRQSAVPKDRLTGPETEREKYRTIPPVRRPSARRERPRQGSNPSTNSRSRSMTSSEHQSPTKLGSPTISVHPVLEPDVRLEGSFGQPPMGSSDLLTPWGSQQLSAPVESPLISTRMPPSPALSTGSRQSLPLNPSSPSLSFYDSNNVNVGLVSQSPVQSMISGSFDQEALFGDMTAVGGGEAVTNFDYNNFEMARFLAMPSGNNLSGVPFVGPFTIEEYIGSLQEIPGDTSPDGIFDFSMFGADFNAEASGSGFNGAAGTQFLSGGSPIGLNTTINHHRRAVSADSRPARMGGSFNGHGFLDYPSPFA</sequence>
<dbReference type="STRING" id="2316362.A0A4Q2DNE0"/>
<dbReference type="SMART" id="SM00906">
    <property type="entry name" value="Fungal_trans"/>
    <property type="match status" value="1"/>
</dbReference>
<evidence type="ECO:0000259" key="9">
    <source>
        <dbReference type="SMART" id="SM00906"/>
    </source>
</evidence>
<dbReference type="GO" id="GO:0006351">
    <property type="term" value="P:DNA-templated transcription"/>
    <property type="evidence" value="ECO:0007669"/>
    <property type="project" value="InterPro"/>
</dbReference>
<evidence type="ECO:0000256" key="5">
    <source>
        <dbReference type="ARBA" id="ARBA00023125"/>
    </source>
</evidence>
<keyword evidence="7" id="KW-0539">Nucleus</keyword>
<dbReference type="PANTHER" id="PTHR31313:SF81">
    <property type="entry name" value="TY1 ENHANCER ACTIVATOR"/>
    <property type="match status" value="1"/>
</dbReference>
<keyword evidence="4" id="KW-0805">Transcription regulation</keyword>
<evidence type="ECO:0000256" key="4">
    <source>
        <dbReference type="ARBA" id="ARBA00023015"/>
    </source>
</evidence>
<dbReference type="OrthoDB" id="2154091at2759"/>
<feature type="compositionally biased region" description="Basic and acidic residues" evidence="8">
    <location>
        <begin position="646"/>
        <end position="666"/>
    </location>
</feature>
<comment type="subcellular location">
    <subcellularLocation>
        <location evidence="1">Nucleus</location>
    </subcellularLocation>
</comment>
<dbReference type="GO" id="GO:0003677">
    <property type="term" value="F:DNA binding"/>
    <property type="evidence" value="ECO:0007669"/>
    <property type="project" value="UniProtKB-KW"/>
</dbReference>
<feature type="domain" description="Xylanolytic transcriptional activator regulatory" evidence="9">
    <location>
        <begin position="337"/>
        <end position="416"/>
    </location>
</feature>
<feature type="compositionally biased region" description="Polar residues" evidence="8">
    <location>
        <begin position="700"/>
        <end position="712"/>
    </location>
</feature>
<keyword evidence="11" id="KW-1185">Reference proteome</keyword>
<organism evidence="10 11">
    <name type="scientific">Candolleomyces aberdarensis</name>
    <dbReference type="NCBI Taxonomy" id="2316362"/>
    <lineage>
        <taxon>Eukaryota</taxon>
        <taxon>Fungi</taxon>
        <taxon>Dikarya</taxon>
        <taxon>Basidiomycota</taxon>
        <taxon>Agaricomycotina</taxon>
        <taxon>Agaricomycetes</taxon>
        <taxon>Agaricomycetidae</taxon>
        <taxon>Agaricales</taxon>
        <taxon>Agaricineae</taxon>
        <taxon>Psathyrellaceae</taxon>
        <taxon>Candolleomyces</taxon>
    </lineage>
</organism>
<reference evidence="10 11" key="1">
    <citation type="submission" date="2019-01" db="EMBL/GenBank/DDBJ databases">
        <title>Draft genome sequence of Psathyrella aberdarensis IHI B618.</title>
        <authorList>
            <person name="Buettner E."/>
            <person name="Kellner H."/>
        </authorList>
    </citation>
    <scope>NUCLEOTIDE SEQUENCE [LARGE SCALE GENOMIC DNA]</scope>
    <source>
        <strain evidence="10 11">IHI B618</strain>
    </source>
</reference>
<dbReference type="InterPro" id="IPR001138">
    <property type="entry name" value="Zn2Cys6_DnaBD"/>
</dbReference>